<dbReference type="Proteomes" id="UP001363622">
    <property type="component" value="Unassembled WGS sequence"/>
</dbReference>
<evidence type="ECO:0000313" key="2">
    <source>
        <dbReference type="Proteomes" id="UP001363622"/>
    </source>
</evidence>
<evidence type="ECO:0000313" key="1">
    <source>
        <dbReference type="EMBL" id="KAK7509494.1"/>
    </source>
</evidence>
<gene>
    <name evidence="1" type="ORF">IWZ03DRAFT_390427</name>
</gene>
<proteinExistence type="predicted"/>
<protein>
    <submittedName>
        <fullName evidence="1">Uncharacterized protein</fullName>
    </submittedName>
</protein>
<organism evidence="1 2">
    <name type="scientific">Phyllosticta citriasiana</name>
    <dbReference type="NCBI Taxonomy" id="595635"/>
    <lineage>
        <taxon>Eukaryota</taxon>
        <taxon>Fungi</taxon>
        <taxon>Dikarya</taxon>
        <taxon>Ascomycota</taxon>
        <taxon>Pezizomycotina</taxon>
        <taxon>Dothideomycetes</taxon>
        <taxon>Dothideomycetes incertae sedis</taxon>
        <taxon>Botryosphaeriales</taxon>
        <taxon>Phyllostictaceae</taxon>
        <taxon>Phyllosticta</taxon>
    </lineage>
</organism>
<dbReference type="EMBL" id="JBBPHU010000017">
    <property type="protein sequence ID" value="KAK7509494.1"/>
    <property type="molecule type" value="Genomic_DNA"/>
</dbReference>
<accession>A0ABR1K841</accession>
<comment type="caution">
    <text evidence="1">The sequence shown here is derived from an EMBL/GenBank/DDBJ whole genome shotgun (WGS) entry which is preliminary data.</text>
</comment>
<sequence length="160" mass="17659">MPRRRRKIPKSDICPWILIRDPHDPCAHHLCRCPLASPLKYVHQSGMPPRRRPRSRLFTRPRGAGSASAFQQTVVSSSRLAAVTGTGSCDGIHPSIMTSLCGMNKARAPSTAPTSHKLALGCPSSVATESCSGFAKTWIRSSRSCLAQLVARRRHMQRYR</sequence>
<name>A0ABR1K841_9PEZI</name>
<reference evidence="1 2" key="1">
    <citation type="submission" date="2024-04" db="EMBL/GenBank/DDBJ databases">
        <title>Phyllosticta paracitricarpa is synonymous to the EU quarantine fungus P. citricarpa based on phylogenomic analyses.</title>
        <authorList>
            <consortium name="Lawrence Berkeley National Laboratory"/>
            <person name="Van Ingen-Buijs V.A."/>
            <person name="Van Westerhoven A.C."/>
            <person name="Haridas S."/>
            <person name="Skiadas P."/>
            <person name="Martin F."/>
            <person name="Groenewald J.Z."/>
            <person name="Crous P.W."/>
            <person name="Seidl M.F."/>
        </authorList>
    </citation>
    <scope>NUCLEOTIDE SEQUENCE [LARGE SCALE GENOMIC DNA]</scope>
    <source>
        <strain evidence="1 2">CBS 123371</strain>
    </source>
</reference>
<keyword evidence="2" id="KW-1185">Reference proteome</keyword>